<protein>
    <submittedName>
        <fullName evidence="1">Galactokinase</fullName>
    </submittedName>
</protein>
<organism evidence="1 2">
    <name type="scientific">Corynebacterium breve</name>
    <dbReference type="NCBI Taxonomy" id="3049799"/>
    <lineage>
        <taxon>Bacteria</taxon>
        <taxon>Bacillati</taxon>
        <taxon>Actinomycetota</taxon>
        <taxon>Actinomycetes</taxon>
        <taxon>Mycobacteriales</taxon>
        <taxon>Corynebacteriaceae</taxon>
        <taxon>Corynebacterium</taxon>
    </lineage>
</organism>
<dbReference type="InterPro" id="IPR014721">
    <property type="entry name" value="Ribsml_uS5_D2-typ_fold_subgr"/>
</dbReference>
<reference evidence="1 2" key="1">
    <citation type="submission" date="2023-05" db="EMBL/GenBank/DDBJ databases">
        <title>Corynebacterium suedekumii sp. nov. and Corynebacterium breve sp. nov. isolated from raw cow's milk.</title>
        <authorList>
            <person name="Baer M.K."/>
            <person name="Mehl L."/>
            <person name="Hellmuth R."/>
            <person name="Marke G."/>
            <person name="Lipski A."/>
        </authorList>
    </citation>
    <scope>NUCLEOTIDE SEQUENCE [LARGE SCALE GENOMIC DNA]</scope>
    <source>
        <strain evidence="1 2">R4</strain>
    </source>
</reference>
<dbReference type="Proteomes" id="UP001225598">
    <property type="component" value="Chromosome"/>
</dbReference>
<dbReference type="InterPro" id="IPR020568">
    <property type="entry name" value="Ribosomal_Su5_D2-typ_SF"/>
</dbReference>
<dbReference type="EMBL" id="CP126969">
    <property type="protein sequence ID" value="WIM67032.1"/>
    <property type="molecule type" value="Genomic_DNA"/>
</dbReference>
<evidence type="ECO:0000313" key="2">
    <source>
        <dbReference type="Proteomes" id="UP001225598"/>
    </source>
</evidence>
<name>A0ABY8VCI1_9CORY</name>
<evidence type="ECO:0000313" key="1">
    <source>
        <dbReference type="EMBL" id="WIM67032.1"/>
    </source>
</evidence>
<dbReference type="RefSeq" id="WP_284823831.1">
    <property type="nucleotide sequence ID" value="NZ_CP126969.1"/>
</dbReference>
<dbReference type="PRINTS" id="PR00959">
    <property type="entry name" value="MEVGALKINASE"/>
</dbReference>
<accession>A0ABY8VCI1</accession>
<keyword evidence="2" id="KW-1185">Reference proteome</keyword>
<proteinExistence type="predicted"/>
<dbReference type="Gene3D" id="3.30.230.10">
    <property type="match status" value="1"/>
</dbReference>
<sequence length="418" mass="44936">MPMWTSPETSPAERIVAMHHDITGNAPVQVADAPATWVVIGENVDHYGGVTIVGLSSLRSAACYSLRDDDTVRVTFTAPGAEQVTEETTLADVAAIAQAQHAEFDEVGDIPERTMATRFAGIVHTLITRQMLSRDTSGMDITIDSDIPLGIGLGSMYAADAALALALQADNEDLDEAPQRARLAEVCTQAVDQFSSMPVLRARHTAVLRGIHDTVSVVDYADDSVTQAPHPKRAGVRIFAVTKDIGHADDSQAELISTRRDFITNACQNFGTDSLRTIPDATVRVIEWLEAVHQVHGVEDTPTLDEANRWLTFCENETLRALAAAKALRSRHTNDLFALLNTPEDFHGLDTPDELVQLLNLRGAAAARPSAAGMSQAVIAYVPVPKADSFAADLADDGFHVIEIMTGDVAGLKDQPEG</sequence>
<gene>
    <name evidence="1" type="ORF">QP027_07810</name>
</gene>
<dbReference type="SUPFAM" id="SSF54211">
    <property type="entry name" value="Ribosomal protein S5 domain 2-like"/>
    <property type="match status" value="1"/>
</dbReference>